<name>A0A1H9LI32_9LACT</name>
<dbReference type="PROSITE" id="PS51935">
    <property type="entry name" value="NLPC_P60"/>
    <property type="match status" value="1"/>
</dbReference>
<reference evidence="6 7" key="1">
    <citation type="submission" date="2016-10" db="EMBL/GenBank/DDBJ databases">
        <authorList>
            <person name="de Groot N.N."/>
        </authorList>
    </citation>
    <scope>NUCLEOTIDE SEQUENCE [LARGE SCALE GENOMIC DNA]</scope>
    <source>
        <strain evidence="6 7">DSM 15827</strain>
    </source>
</reference>
<evidence type="ECO:0000256" key="3">
    <source>
        <dbReference type="ARBA" id="ARBA00022801"/>
    </source>
</evidence>
<dbReference type="RefSeq" id="WP_089746710.1">
    <property type="nucleotide sequence ID" value="NZ_FOGF01000019.1"/>
</dbReference>
<dbReference type="PANTHER" id="PTHR47053">
    <property type="entry name" value="MUREIN DD-ENDOPEPTIDASE MEPH-RELATED"/>
    <property type="match status" value="1"/>
</dbReference>
<proteinExistence type="inferred from homology"/>
<dbReference type="InterPro" id="IPR038765">
    <property type="entry name" value="Papain-like_cys_pep_sf"/>
</dbReference>
<keyword evidence="4" id="KW-0788">Thiol protease</keyword>
<evidence type="ECO:0000256" key="2">
    <source>
        <dbReference type="ARBA" id="ARBA00022670"/>
    </source>
</evidence>
<evidence type="ECO:0000256" key="1">
    <source>
        <dbReference type="ARBA" id="ARBA00007074"/>
    </source>
</evidence>
<dbReference type="Gene3D" id="3.90.1720.10">
    <property type="entry name" value="endopeptidase domain like (from Nostoc punctiforme)"/>
    <property type="match status" value="1"/>
</dbReference>
<evidence type="ECO:0000259" key="5">
    <source>
        <dbReference type="PROSITE" id="PS51935"/>
    </source>
</evidence>
<dbReference type="EMBL" id="FOGF01000019">
    <property type="protein sequence ID" value="SER10889.1"/>
    <property type="molecule type" value="Genomic_DNA"/>
</dbReference>
<protein>
    <submittedName>
        <fullName evidence="6">NlpC/P60 family protein</fullName>
    </submittedName>
</protein>
<dbReference type="InterPro" id="IPR000064">
    <property type="entry name" value="NLP_P60_dom"/>
</dbReference>
<keyword evidence="3" id="KW-0378">Hydrolase</keyword>
<dbReference type="OrthoDB" id="9813118at2"/>
<keyword evidence="2" id="KW-0645">Protease</keyword>
<evidence type="ECO:0000313" key="7">
    <source>
        <dbReference type="Proteomes" id="UP000198556"/>
    </source>
</evidence>
<dbReference type="InterPro" id="IPR051202">
    <property type="entry name" value="Peptidase_C40"/>
</dbReference>
<comment type="similarity">
    <text evidence="1">Belongs to the peptidase C40 family.</text>
</comment>
<organism evidence="6 7">
    <name type="scientific">Granulicatella balaenopterae</name>
    <dbReference type="NCBI Taxonomy" id="137733"/>
    <lineage>
        <taxon>Bacteria</taxon>
        <taxon>Bacillati</taxon>
        <taxon>Bacillota</taxon>
        <taxon>Bacilli</taxon>
        <taxon>Lactobacillales</taxon>
        <taxon>Carnobacteriaceae</taxon>
        <taxon>Granulicatella</taxon>
    </lineage>
</organism>
<keyword evidence="7" id="KW-1185">Reference proteome</keyword>
<dbReference type="GO" id="GO:0008234">
    <property type="term" value="F:cysteine-type peptidase activity"/>
    <property type="evidence" value="ECO:0007669"/>
    <property type="project" value="UniProtKB-KW"/>
</dbReference>
<dbReference type="GO" id="GO:0006508">
    <property type="term" value="P:proteolysis"/>
    <property type="evidence" value="ECO:0007669"/>
    <property type="project" value="UniProtKB-KW"/>
</dbReference>
<evidence type="ECO:0000313" key="6">
    <source>
        <dbReference type="EMBL" id="SER10889.1"/>
    </source>
</evidence>
<dbReference type="SUPFAM" id="SSF54001">
    <property type="entry name" value="Cysteine proteinases"/>
    <property type="match status" value="1"/>
</dbReference>
<dbReference type="Pfam" id="PF00877">
    <property type="entry name" value="NLPC_P60"/>
    <property type="match status" value="1"/>
</dbReference>
<accession>A0A1H9LI32</accession>
<dbReference type="STRING" id="137733.SAMN05421767_11929"/>
<dbReference type="AlphaFoldDB" id="A0A1H9LI32"/>
<sequence length="131" mass="15001">MIQTAKSYLGTTYRACWAGAPGTYCDCSGLVMQSLYAAGYDPHPISPKRHALPAYEYESRNFWSDSRIPTIPARERQPGDLVFYHNGYGTVIHIAIYIGDNKVIEEWPPYCMIKPVDWSIRPYVLGYKRVF</sequence>
<dbReference type="Proteomes" id="UP000198556">
    <property type="component" value="Unassembled WGS sequence"/>
</dbReference>
<evidence type="ECO:0000256" key="4">
    <source>
        <dbReference type="ARBA" id="ARBA00022807"/>
    </source>
</evidence>
<feature type="domain" description="NlpC/P60" evidence="5">
    <location>
        <begin position="1"/>
        <end position="131"/>
    </location>
</feature>
<gene>
    <name evidence="6" type="ORF">SAMN05421767_11929</name>
</gene>
<dbReference type="PANTHER" id="PTHR47053:SF1">
    <property type="entry name" value="MUREIN DD-ENDOPEPTIDASE MEPH-RELATED"/>
    <property type="match status" value="1"/>
</dbReference>